<dbReference type="AlphaFoldDB" id="A0A133XL70"/>
<dbReference type="Pfam" id="PF08668">
    <property type="entry name" value="HDOD"/>
    <property type="match status" value="1"/>
</dbReference>
<dbReference type="STRING" id="281362.AT959_04905"/>
<dbReference type="SUPFAM" id="SSF109604">
    <property type="entry name" value="HD-domain/PDEase-like"/>
    <property type="match status" value="1"/>
</dbReference>
<proteinExistence type="predicted"/>
<evidence type="ECO:0000259" key="1">
    <source>
        <dbReference type="PROSITE" id="PS51833"/>
    </source>
</evidence>
<dbReference type="Proteomes" id="UP000070186">
    <property type="component" value="Unassembled WGS sequence"/>
</dbReference>
<organism evidence="2 3">
    <name type="scientific">Dechloromonas denitrificans</name>
    <dbReference type="NCBI Taxonomy" id="281362"/>
    <lineage>
        <taxon>Bacteria</taxon>
        <taxon>Pseudomonadati</taxon>
        <taxon>Pseudomonadota</taxon>
        <taxon>Betaproteobacteria</taxon>
        <taxon>Rhodocyclales</taxon>
        <taxon>Azonexaceae</taxon>
        <taxon>Dechloromonas</taxon>
    </lineage>
</organism>
<dbReference type="Gene3D" id="1.10.3210.10">
    <property type="entry name" value="Hypothetical protein af1432"/>
    <property type="match status" value="1"/>
</dbReference>
<dbReference type="PROSITE" id="PS51833">
    <property type="entry name" value="HDOD"/>
    <property type="match status" value="1"/>
</dbReference>
<reference evidence="2 3" key="1">
    <citation type="submission" date="2015-12" db="EMBL/GenBank/DDBJ databases">
        <title>Nitrous oxide reduction kinetics distinguish bacteria harboring typical versus atypical NosZ.</title>
        <authorList>
            <person name="Yoon S."/>
            <person name="Nissen S."/>
            <person name="Park D."/>
            <person name="Sanford R.A."/>
            <person name="Loeffler F.E."/>
        </authorList>
    </citation>
    <scope>NUCLEOTIDE SEQUENCE [LARGE SCALE GENOMIC DNA]</scope>
    <source>
        <strain evidence="2 3">ATCC BAA-841</strain>
    </source>
</reference>
<comment type="caution">
    <text evidence="2">The sequence shown here is derived from an EMBL/GenBank/DDBJ whole genome shotgun (WGS) entry which is preliminary data.</text>
</comment>
<dbReference type="InterPro" id="IPR052340">
    <property type="entry name" value="RNase_Y/CdgJ"/>
</dbReference>
<dbReference type="RefSeq" id="WP_066881191.1">
    <property type="nucleotide sequence ID" value="NZ_LODL01000010.1"/>
</dbReference>
<evidence type="ECO:0000313" key="3">
    <source>
        <dbReference type="Proteomes" id="UP000070186"/>
    </source>
</evidence>
<keyword evidence="3" id="KW-1185">Reference proteome</keyword>
<dbReference type="PANTHER" id="PTHR33525:SF3">
    <property type="entry name" value="RIBONUCLEASE Y"/>
    <property type="match status" value="1"/>
</dbReference>
<evidence type="ECO:0000313" key="2">
    <source>
        <dbReference type="EMBL" id="KXB31699.1"/>
    </source>
</evidence>
<protein>
    <recommendedName>
        <fullName evidence="1">HDOD domain-containing protein</fullName>
    </recommendedName>
</protein>
<dbReference type="InterPro" id="IPR013976">
    <property type="entry name" value="HDOD"/>
</dbReference>
<dbReference type="PANTHER" id="PTHR33525">
    <property type="match status" value="1"/>
</dbReference>
<gene>
    <name evidence="2" type="ORF">AT959_04905</name>
</gene>
<sequence>MPAEKGAESTLHFRILEDIARDLSGDINFPTCMDAAIMVRNTLKDPYVNLDRVALAIGVEPLISSKLLRLANSVSYNPSGVAIQELSSAIGRLGFEAVRTTSLAVAMDQMLKSRNLAGYDEIARQAWEFSIQVAAIARVLARRLGRVNPDEAMLAGLVHNIGVFYLLYRAAEYPEYRTDKPAMLALLHGWEASIGESLLHILGLPESITDAVRDQGETRNVETPCTVRDVLYFAKLLAGGPQEWQPGQFSPAEIEARNADQARYADLLEEAEEDIQELRSALAA</sequence>
<name>A0A133XL70_9RHOO</name>
<accession>A0A133XL70</accession>
<feature type="domain" description="HDOD" evidence="1">
    <location>
        <begin position="29"/>
        <end position="218"/>
    </location>
</feature>
<dbReference type="EMBL" id="LODL01000010">
    <property type="protein sequence ID" value="KXB31699.1"/>
    <property type="molecule type" value="Genomic_DNA"/>
</dbReference>